<feature type="signal peptide" evidence="2">
    <location>
        <begin position="1"/>
        <end position="24"/>
    </location>
</feature>
<evidence type="ECO:0000313" key="3">
    <source>
        <dbReference type="EMBL" id="ORZ16638.1"/>
    </source>
</evidence>
<organism evidence="3 4">
    <name type="scientific">Lobosporangium transversale</name>
    <dbReference type="NCBI Taxonomy" id="64571"/>
    <lineage>
        <taxon>Eukaryota</taxon>
        <taxon>Fungi</taxon>
        <taxon>Fungi incertae sedis</taxon>
        <taxon>Mucoromycota</taxon>
        <taxon>Mortierellomycotina</taxon>
        <taxon>Mortierellomycetes</taxon>
        <taxon>Mortierellales</taxon>
        <taxon>Mortierellaceae</taxon>
        <taxon>Lobosporangium</taxon>
    </lineage>
</organism>
<gene>
    <name evidence="3" type="ORF">BCR41DRAFT_352874</name>
</gene>
<proteinExistence type="predicted"/>
<dbReference type="GeneID" id="33565874"/>
<evidence type="ECO:0000256" key="1">
    <source>
        <dbReference type="SAM" id="MobiDB-lite"/>
    </source>
</evidence>
<dbReference type="AlphaFoldDB" id="A0A1Y2GNL2"/>
<dbReference type="RefSeq" id="XP_021881573.1">
    <property type="nucleotide sequence ID" value="XM_022024030.1"/>
</dbReference>
<keyword evidence="2" id="KW-0732">Signal</keyword>
<accession>A0A1Y2GNL2</accession>
<name>A0A1Y2GNL2_9FUNG</name>
<keyword evidence="4" id="KW-1185">Reference proteome</keyword>
<feature type="chain" id="PRO_5012508441" evidence="2">
    <location>
        <begin position="25"/>
        <end position="136"/>
    </location>
</feature>
<dbReference type="Proteomes" id="UP000193648">
    <property type="component" value="Unassembled WGS sequence"/>
</dbReference>
<protein>
    <submittedName>
        <fullName evidence="3">Uncharacterized protein</fullName>
    </submittedName>
</protein>
<feature type="region of interest" description="Disordered" evidence="1">
    <location>
        <begin position="39"/>
        <end position="111"/>
    </location>
</feature>
<comment type="caution">
    <text evidence="3">The sequence shown here is derived from an EMBL/GenBank/DDBJ whole genome shotgun (WGS) entry which is preliminary data.</text>
</comment>
<reference evidence="3 4" key="1">
    <citation type="submission" date="2016-07" db="EMBL/GenBank/DDBJ databases">
        <title>Pervasive Adenine N6-methylation of Active Genes in Fungi.</title>
        <authorList>
            <consortium name="DOE Joint Genome Institute"/>
            <person name="Mondo S.J."/>
            <person name="Dannebaum R.O."/>
            <person name="Kuo R.C."/>
            <person name="Labutti K."/>
            <person name="Haridas S."/>
            <person name="Kuo A."/>
            <person name="Salamov A."/>
            <person name="Ahrendt S.R."/>
            <person name="Lipzen A."/>
            <person name="Sullivan W."/>
            <person name="Andreopoulos W.B."/>
            <person name="Clum A."/>
            <person name="Lindquist E."/>
            <person name="Daum C."/>
            <person name="Ramamoorthy G.K."/>
            <person name="Gryganskyi A."/>
            <person name="Culley D."/>
            <person name="Magnuson J.K."/>
            <person name="James T.Y."/>
            <person name="O'Malley M.A."/>
            <person name="Stajich J.E."/>
            <person name="Spatafora J.W."/>
            <person name="Visel A."/>
            <person name="Grigoriev I.V."/>
        </authorList>
    </citation>
    <scope>NUCLEOTIDE SEQUENCE [LARGE SCALE GENOMIC DNA]</scope>
    <source>
        <strain evidence="3 4">NRRL 3116</strain>
    </source>
</reference>
<dbReference type="InParanoid" id="A0A1Y2GNL2"/>
<dbReference type="EMBL" id="MCFF01000017">
    <property type="protein sequence ID" value="ORZ16638.1"/>
    <property type="molecule type" value="Genomic_DNA"/>
</dbReference>
<evidence type="ECO:0000256" key="2">
    <source>
        <dbReference type="SAM" id="SignalP"/>
    </source>
</evidence>
<sequence>MKSLSTTLCLVLASAVLALALVTAAPPNAVTTTADVITTTEAGDIPEPTSSVSEGDGGVTPTTGPVLPPVPSAGTSGVVVPPVPSAPIGTTGGAGSSTVSAPIATGTKPSSAQSFTSQASALLVVTGAATAIIVGF</sequence>
<evidence type="ECO:0000313" key="4">
    <source>
        <dbReference type="Proteomes" id="UP000193648"/>
    </source>
</evidence>